<evidence type="ECO:0000313" key="3">
    <source>
        <dbReference type="Proteomes" id="UP000033673"/>
    </source>
</evidence>
<name>A0A0F4NGJ3_9VIBR</name>
<dbReference type="AlphaFoldDB" id="A0A0F4NGJ3"/>
<dbReference type="NCBIfam" id="TIGR02532">
    <property type="entry name" value="IV_pilin_GFxxxE"/>
    <property type="match status" value="1"/>
</dbReference>
<keyword evidence="3" id="KW-1185">Reference proteome</keyword>
<gene>
    <name evidence="2" type="ORF">TW81_15285</name>
</gene>
<reference evidence="2 3" key="1">
    <citation type="journal article" date="2015" name="BMC Genomics">
        <title>Genome mining reveals unlocked bioactive potential of marine Gram-negative bacteria.</title>
        <authorList>
            <person name="Machado H."/>
            <person name="Sonnenschein E.C."/>
            <person name="Melchiorsen J."/>
            <person name="Gram L."/>
        </authorList>
    </citation>
    <scope>NUCLEOTIDE SEQUENCE [LARGE SCALE GENOMIC DNA]</scope>
    <source>
        <strain evidence="2 3">S2757</strain>
    </source>
</reference>
<dbReference type="EMBL" id="JXXV01000027">
    <property type="protein sequence ID" value="KJY82049.1"/>
    <property type="molecule type" value="Genomic_DNA"/>
</dbReference>
<keyword evidence="1" id="KW-1133">Transmembrane helix</keyword>
<evidence type="ECO:0000256" key="1">
    <source>
        <dbReference type="SAM" id="Phobius"/>
    </source>
</evidence>
<dbReference type="STRING" id="579748.TW81_15285"/>
<dbReference type="PATRIC" id="fig|579748.3.peg.3156"/>
<organism evidence="2 3">
    <name type="scientific">Vibrio galatheae</name>
    <dbReference type="NCBI Taxonomy" id="579748"/>
    <lineage>
        <taxon>Bacteria</taxon>
        <taxon>Pseudomonadati</taxon>
        <taxon>Pseudomonadota</taxon>
        <taxon>Gammaproteobacteria</taxon>
        <taxon>Vibrionales</taxon>
        <taxon>Vibrionaceae</taxon>
        <taxon>Vibrio</taxon>
    </lineage>
</organism>
<protein>
    <submittedName>
        <fullName evidence="2">MSHA biogenesis protein MshC</fullName>
    </submittedName>
</protein>
<dbReference type="OrthoDB" id="5873580at2"/>
<accession>A0A0F4NGJ3</accession>
<dbReference type="InterPro" id="IPR012902">
    <property type="entry name" value="N_methyl_site"/>
</dbReference>
<keyword evidence="1" id="KW-0472">Membrane</keyword>
<dbReference type="Proteomes" id="UP000033673">
    <property type="component" value="Unassembled WGS sequence"/>
</dbReference>
<sequence>MVNSKLAGFTLVELIVVILLVSIVSVYASSRYFGASSVDSHLIESELLSSLRLTQLRAMHRNGFCGRWLVEANQAAHVSPSKSSNVCVSSIRDSGVENDTLDSSFVDAGLNGTVLSLTTNNATNYIDFNSLGRPAQCTTSSCQLRWTVSSGASGLICINTEGGIYAC</sequence>
<keyword evidence="1" id="KW-0812">Transmembrane</keyword>
<comment type="caution">
    <text evidence="2">The sequence shown here is derived from an EMBL/GenBank/DDBJ whole genome shotgun (WGS) entry which is preliminary data.</text>
</comment>
<dbReference type="SUPFAM" id="SSF54523">
    <property type="entry name" value="Pili subunits"/>
    <property type="match status" value="1"/>
</dbReference>
<dbReference type="Pfam" id="PF07963">
    <property type="entry name" value="N_methyl"/>
    <property type="match status" value="1"/>
</dbReference>
<dbReference type="InterPro" id="IPR045584">
    <property type="entry name" value="Pilin-like"/>
</dbReference>
<evidence type="ECO:0000313" key="2">
    <source>
        <dbReference type="EMBL" id="KJY82049.1"/>
    </source>
</evidence>
<proteinExistence type="predicted"/>
<feature type="transmembrane region" description="Helical" evidence="1">
    <location>
        <begin position="6"/>
        <end position="28"/>
    </location>
</feature>
<dbReference type="RefSeq" id="WP_045956602.1">
    <property type="nucleotide sequence ID" value="NZ_JXXV01000027.1"/>
</dbReference>